<sequence length="136" mass="14979">MSRDGAWFLEELCSMLGNVCGLATLLQRCPLLPHDLELPAPSDTTQAIYLANAVYTCLQELNTNFRQIIFPEALRCMIKGEPTLESMLAELEQLVEQSSDGLSLQGLADSLQATTGLDHDGQSHFLHITRCTFSPP</sequence>
<dbReference type="EMBL" id="JAHRIO010020315">
    <property type="protein sequence ID" value="MEQ2164439.1"/>
    <property type="molecule type" value="Genomic_DNA"/>
</dbReference>
<evidence type="ECO:0000313" key="1">
    <source>
        <dbReference type="EMBL" id="MEQ2164439.1"/>
    </source>
</evidence>
<accession>A0ABV0MZ81</accession>
<dbReference type="Proteomes" id="UP001476798">
    <property type="component" value="Unassembled WGS sequence"/>
</dbReference>
<protein>
    <submittedName>
        <fullName evidence="1">Uncharacterized protein</fullName>
    </submittedName>
</protein>
<organism evidence="1 2">
    <name type="scientific">Goodea atripinnis</name>
    <dbReference type="NCBI Taxonomy" id="208336"/>
    <lineage>
        <taxon>Eukaryota</taxon>
        <taxon>Metazoa</taxon>
        <taxon>Chordata</taxon>
        <taxon>Craniata</taxon>
        <taxon>Vertebrata</taxon>
        <taxon>Euteleostomi</taxon>
        <taxon>Actinopterygii</taxon>
        <taxon>Neopterygii</taxon>
        <taxon>Teleostei</taxon>
        <taxon>Neoteleostei</taxon>
        <taxon>Acanthomorphata</taxon>
        <taxon>Ovalentaria</taxon>
        <taxon>Atherinomorphae</taxon>
        <taxon>Cyprinodontiformes</taxon>
        <taxon>Goodeidae</taxon>
        <taxon>Goodea</taxon>
    </lineage>
</organism>
<keyword evidence="2" id="KW-1185">Reference proteome</keyword>
<name>A0ABV0MZ81_9TELE</name>
<proteinExistence type="predicted"/>
<gene>
    <name evidence="1" type="ORF">GOODEAATRI_006686</name>
</gene>
<comment type="caution">
    <text evidence="1">The sequence shown here is derived from an EMBL/GenBank/DDBJ whole genome shotgun (WGS) entry which is preliminary data.</text>
</comment>
<evidence type="ECO:0000313" key="2">
    <source>
        <dbReference type="Proteomes" id="UP001476798"/>
    </source>
</evidence>
<reference evidence="1 2" key="1">
    <citation type="submission" date="2021-06" db="EMBL/GenBank/DDBJ databases">
        <authorList>
            <person name="Palmer J.M."/>
        </authorList>
    </citation>
    <scope>NUCLEOTIDE SEQUENCE [LARGE SCALE GENOMIC DNA]</scope>
    <source>
        <strain evidence="1 2">GA_2019</strain>
        <tissue evidence="1">Muscle</tissue>
    </source>
</reference>